<evidence type="ECO:0000313" key="1">
    <source>
        <dbReference type="EMBL" id="KYC35676.1"/>
    </source>
</evidence>
<comment type="caution">
    <text evidence="1">The sequence shown here is derived from an EMBL/GenBank/DDBJ whole genome shotgun (WGS) entry which is preliminary data.</text>
</comment>
<dbReference type="STRING" id="128403.WA1_07665"/>
<dbReference type="RefSeq" id="WP_017749361.1">
    <property type="nucleotide sequence ID" value="NZ_KQ976354.1"/>
</dbReference>
<organism evidence="1 2">
    <name type="scientific">Scytonema hofmannii PCC 7110</name>
    <dbReference type="NCBI Taxonomy" id="128403"/>
    <lineage>
        <taxon>Bacteria</taxon>
        <taxon>Bacillati</taxon>
        <taxon>Cyanobacteriota</taxon>
        <taxon>Cyanophyceae</taxon>
        <taxon>Nostocales</taxon>
        <taxon>Scytonemataceae</taxon>
        <taxon>Scytonema</taxon>
    </lineage>
</organism>
<sequence>MKLPDSLPGRFQPQPKLYRSEYPNQMMLLHKGFAEIGVFVAVEQKATLRASYFYKPADKYCYWKLLP</sequence>
<dbReference type="AlphaFoldDB" id="A0A139WTB2"/>
<proteinExistence type="predicted"/>
<gene>
    <name evidence="1" type="ORF">WA1_07665</name>
</gene>
<dbReference type="EMBL" id="ANNX02000051">
    <property type="protein sequence ID" value="KYC35676.1"/>
    <property type="molecule type" value="Genomic_DNA"/>
</dbReference>
<evidence type="ECO:0000313" key="2">
    <source>
        <dbReference type="Proteomes" id="UP000076925"/>
    </source>
</evidence>
<protein>
    <submittedName>
        <fullName evidence="1">Uncharacterized protein</fullName>
    </submittedName>
</protein>
<reference evidence="1 2" key="1">
    <citation type="journal article" date="2013" name="Genome Biol. Evol.">
        <title>Genomes of Stigonematalean cyanobacteria (subsection V) and the evolution of oxygenic photosynthesis from prokaryotes to plastids.</title>
        <authorList>
            <person name="Dagan T."/>
            <person name="Roettger M."/>
            <person name="Stucken K."/>
            <person name="Landan G."/>
            <person name="Koch R."/>
            <person name="Major P."/>
            <person name="Gould S.B."/>
            <person name="Goremykin V.V."/>
            <person name="Rippka R."/>
            <person name="Tandeau de Marsac N."/>
            <person name="Gugger M."/>
            <person name="Lockhart P.J."/>
            <person name="Allen J.F."/>
            <person name="Brune I."/>
            <person name="Maus I."/>
            <person name="Puhler A."/>
            <person name="Martin W.F."/>
        </authorList>
    </citation>
    <scope>NUCLEOTIDE SEQUENCE [LARGE SCALE GENOMIC DNA]</scope>
    <source>
        <strain evidence="1 2">PCC 7110</strain>
    </source>
</reference>
<accession>A0A139WTB2</accession>
<dbReference type="Proteomes" id="UP000076925">
    <property type="component" value="Unassembled WGS sequence"/>
</dbReference>
<keyword evidence="2" id="KW-1185">Reference proteome</keyword>
<name>A0A139WTB2_9CYAN</name>